<dbReference type="AlphaFoldDB" id="D0LYV5"/>
<accession>D0LYV5</accession>
<dbReference type="EMBL" id="CP001804">
    <property type="protein sequence ID" value="ACY14425.1"/>
    <property type="molecule type" value="Genomic_DNA"/>
</dbReference>
<name>D0LYV5_HALO1</name>
<proteinExistence type="predicted"/>
<keyword evidence="2" id="KW-1185">Reference proteome</keyword>
<reference evidence="1 2" key="1">
    <citation type="journal article" date="2010" name="Stand. Genomic Sci.">
        <title>Complete genome sequence of Haliangium ochraceum type strain (SMP-2).</title>
        <authorList>
            <consortium name="US DOE Joint Genome Institute (JGI-PGF)"/>
            <person name="Ivanova N."/>
            <person name="Daum C."/>
            <person name="Lang E."/>
            <person name="Abt B."/>
            <person name="Kopitz M."/>
            <person name="Saunders E."/>
            <person name="Lapidus A."/>
            <person name="Lucas S."/>
            <person name="Glavina Del Rio T."/>
            <person name="Nolan M."/>
            <person name="Tice H."/>
            <person name="Copeland A."/>
            <person name="Cheng J.F."/>
            <person name="Chen F."/>
            <person name="Bruce D."/>
            <person name="Goodwin L."/>
            <person name="Pitluck S."/>
            <person name="Mavromatis K."/>
            <person name="Pati A."/>
            <person name="Mikhailova N."/>
            <person name="Chen A."/>
            <person name="Palaniappan K."/>
            <person name="Land M."/>
            <person name="Hauser L."/>
            <person name="Chang Y.J."/>
            <person name="Jeffries C.D."/>
            <person name="Detter J.C."/>
            <person name="Brettin T."/>
            <person name="Rohde M."/>
            <person name="Goker M."/>
            <person name="Bristow J."/>
            <person name="Markowitz V."/>
            <person name="Eisen J.A."/>
            <person name="Hugenholtz P."/>
            <person name="Kyrpides N.C."/>
            <person name="Klenk H.P."/>
        </authorList>
    </citation>
    <scope>NUCLEOTIDE SEQUENCE [LARGE SCALE GENOMIC DNA]</scope>
    <source>
        <strain evidence="2">DSM 14365 / CIP 107738 / JCM 11303 / AJ 13395 / SMP-2</strain>
    </source>
</reference>
<gene>
    <name evidence="1" type="ordered locus">Hoch_1878</name>
</gene>
<dbReference type="Proteomes" id="UP000001880">
    <property type="component" value="Chromosome"/>
</dbReference>
<protein>
    <submittedName>
        <fullName evidence="1">Uncharacterized protein</fullName>
    </submittedName>
</protein>
<evidence type="ECO:0000313" key="1">
    <source>
        <dbReference type="EMBL" id="ACY14425.1"/>
    </source>
</evidence>
<sequence>MSVTARELCDAAQRGQRRDHLLLLGRRPLKRVVDRLLEPLDALVGMFELVEHLGVQDLIGHLFEILLSQPIPVLSCLCVHLARRIE</sequence>
<dbReference type="HOGENOM" id="CLU_2493589_0_0_7"/>
<dbReference type="KEGG" id="hoh:Hoch_1878"/>
<organism evidence="1 2">
    <name type="scientific">Haliangium ochraceum (strain DSM 14365 / JCM 11303 / SMP-2)</name>
    <dbReference type="NCBI Taxonomy" id="502025"/>
    <lineage>
        <taxon>Bacteria</taxon>
        <taxon>Pseudomonadati</taxon>
        <taxon>Myxococcota</taxon>
        <taxon>Polyangia</taxon>
        <taxon>Haliangiales</taxon>
        <taxon>Kofleriaceae</taxon>
        <taxon>Haliangium</taxon>
    </lineage>
</organism>
<evidence type="ECO:0000313" key="2">
    <source>
        <dbReference type="Proteomes" id="UP000001880"/>
    </source>
</evidence>